<protein>
    <submittedName>
        <fullName evidence="2">Uncharacterized protein</fullName>
    </submittedName>
</protein>
<proteinExistence type="predicted"/>
<accession>A0A833SV55</accession>
<dbReference type="EMBL" id="WSZM01000178">
    <property type="protein sequence ID" value="KAF4039278.1"/>
    <property type="molecule type" value="Genomic_DNA"/>
</dbReference>
<evidence type="ECO:0000313" key="3">
    <source>
        <dbReference type="Proteomes" id="UP000602510"/>
    </source>
</evidence>
<keyword evidence="3" id="KW-1185">Reference proteome</keyword>
<gene>
    <name evidence="2" type="ORF">GN244_ATG08572</name>
</gene>
<evidence type="ECO:0000256" key="1">
    <source>
        <dbReference type="SAM" id="MobiDB-lite"/>
    </source>
</evidence>
<feature type="region of interest" description="Disordered" evidence="1">
    <location>
        <begin position="77"/>
        <end position="106"/>
    </location>
</feature>
<name>A0A833SV55_PHYIN</name>
<dbReference type="Proteomes" id="UP000602510">
    <property type="component" value="Unassembled WGS sequence"/>
</dbReference>
<reference evidence="2" key="1">
    <citation type="submission" date="2020-04" db="EMBL/GenBank/DDBJ databases">
        <title>Hybrid Assembly of Korean Phytophthora infestans isolates.</title>
        <authorList>
            <person name="Prokchorchik M."/>
            <person name="Lee Y."/>
            <person name="Seo J."/>
            <person name="Cho J.-H."/>
            <person name="Park Y.-E."/>
            <person name="Jang D.-C."/>
            <person name="Im J.-S."/>
            <person name="Choi J.-G."/>
            <person name="Park H.-J."/>
            <person name="Lee G.-B."/>
            <person name="Lee Y.-G."/>
            <person name="Hong S.-Y."/>
            <person name="Cho K."/>
            <person name="Sohn K.H."/>
        </authorList>
    </citation>
    <scope>NUCLEOTIDE SEQUENCE</scope>
    <source>
        <strain evidence="2">KR_1_A1</strain>
    </source>
</reference>
<organism evidence="2 3">
    <name type="scientific">Phytophthora infestans</name>
    <name type="common">Potato late blight agent</name>
    <name type="synonym">Botrytis infestans</name>
    <dbReference type="NCBI Taxonomy" id="4787"/>
    <lineage>
        <taxon>Eukaryota</taxon>
        <taxon>Sar</taxon>
        <taxon>Stramenopiles</taxon>
        <taxon>Oomycota</taxon>
        <taxon>Peronosporomycetes</taxon>
        <taxon>Peronosporales</taxon>
        <taxon>Peronosporaceae</taxon>
        <taxon>Phytophthora</taxon>
    </lineage>
</organism>
<sequence>MTVLIKPKVPLKKQKKGALVNFYNALAKYPRLQGKAPAAAFYAEELAEKATEAEEKSGQEDDEEYVVEEEVIDAEELLLPPNKSARGKRGNNHRSNAPSQRLEDSHKWLSSNRFRSSALWFGSTT</sequence>
<evidence type="ECO:0000313" key="2">
    <source>
        <dbReference type="EMBL" id="KAF4039278.1"/>
    </source>
</evidence>
<comment type="caution">
    <text evidence="2">The sequence shown here is derived from an EMBL/GenBank/DDBJ whole genome shotgun (WGS) entry which is preliminary data.</text>
</comment>
<dbReference type="AlphaFoldDB" id="A0A833SV55"/>